<keyword evidence="9" id="KW-0325">Glycoprotein</keyword>
<evidence type="ECO:0000256" key="2">
    <source>
        <dbReference type="ARBA" id="ARBA00009592"/>
    </source>
</evidence>
<reference evidence="11 12" key="1">
    <citation type="journal article" date="2016" name="Sci. Rep.">
        <title>The genome sequence of the outbreeding globe artichoke constructed de novo incorporating a phase-aware low-pass sequencing strategy of F1 progeny.</title>
        <authorList>
            <person name="Scaglione D."/>
            <person name="Reyes-Chin-Wo S."/>
            <person name="Acquadro A."/>
            <person name="Froenicke L."/>
            <person name="Portis E."/>
            <person name="Beitel C."/>
            <person name="Tirone M."/>
            <person name="Mauro R."/>
            <person name="Lo Monaco A."/>
            <person name="Mauromicale G."/>
            <person name="Faccioli P."/>
            <person name="Cattivelli L."/>
            <person name="Rieseberg L."/>
            <person name="Michelmore R."/>
            <person name="Lanteri S."/>
        </authorList>
    </citation>
    <scope>NUCLEOTIDE SEQUENCE [LARGE SCALE GENOMIC DNA]</scope>
    <source>
        <strain evidence="11">2C</strain>
    </source>
</reference>
<keyword evidence="7 10" id="KW-1133">Transmembrane helix</keyword>
<dbReference type="InterPro" id="IPR001611">
    <property type="entry name" value="Leu-rich_rpt"/>
</dbReference>
<gene>
    <name evidence="11" type="ORF">Ccrd_011460</name>
</gene>
<dbReference type="AlphaFoldDB" id="A0A118K662"/>
<proteinExistence type="inferred from homology"/>
<dbReference type="OMA" id="GAHEMAW"/>
<keyword evidence="5" id="KW-0732">Signal</keyword>
<dbReference type="InterPro" id="IPR032675">
    <property type="entry name" value="LRR_dom_sf"/>
</dbReference>
<organism evidence="11 12">
    <name type="scientific">Cynara cardunculus var. scolymus</name>
    <name type="common">Globe artichoke</name>
    <name type="synonym">Cynara scolymus</name>
    <dbReference type="NCBI Taxonomy" id="59895"/>
    <lineage>
        <taxon>Eukaryota</taxon>
        <taxon>Viridiplantae</taxon>
        <taxon>Streptophyta</taxon>
        <taxon>Embryophyta</taxon>
        <taxon>Tracheophyta</taxon>
        <taxon>Spermatophyta</taxon>
        <taxon>Magnoliopsida</taxon>
        <taxon>eudicotyledons</taxon>
        <taxon>Gunneridae</taxon>
        <taxon>Pentapetalae</taxon>
        <taxon>asterids</taxon>
        <taxon>campanulids</taxon>
        <taxon>Asterales</taxon>
        <taxon>Asteraceae</taxon>
        <taxon>Carduoideae</taxon>
        <taxon>Cardueae</taxon>
        <taxon>Carduinae</taxon>
        <taxon>Cynara</taxon>
    </lineage>
</organism>
<comment type="subcellular location">
    <subcellularLocation>
        <location evidence="1">Membrane</location>
        <topology evidence="1">Single-pass type I membrane protein</topology>
    </subcellularLocation>
</comment>
<evidence type="ECO:0000256" key="6">
    <source>
        <dbReference type="ARBA" id="ARBA00022737"/>
    </source>
</evidence>
<dbReference type="PANTHER" id="PTHR48063:SF76">
    <property type="entry name" value="NON-SPECIFIC SERINE_THREONINE PROTEIN KINASE"/>
    <property type="match status" value="1"/>
</dbReference>
<keyword evidence="4 10" id="KW-0812">Transmembrane</keyword>
<evidence type="ECO:0000256" key="10">
    <source>
        <dbReference type="SAM" id="Phobius"/>
    </source>
</evidence>
<feature type="transmembrane region" description="Helical" evidence="10">
    <location>
        <begin position="145"/>
        <end position="167"/>
    </location>
</feature>
<dbReference type="EMBL" id="LEKV01001028">
    <property type="protein sequence ID" value="KVI10127.1"/>
    <property type="molecule type" value="Genomic_DNA"/>
</dbReference>
<keyword evidence="6" id="KW-0677">Repeat</keyword>
<dbReference type="STRING" id="59895.A0A118K662"/>
<evidence type="ECO:0000313" key="12">
    <source>
        <dbReference type="Proteomes" id="UP000243975"/>
    </source>
</evidence>
<evidence type="ECO:0000256" key="3">
    <source>
        <dbReference type="ARBA" id="ARBA00022614"/>
    </source>
</evidence>
<evidence type="ECO:0000313" key="11">
    <source>
        <dbReference type="EMBL" id="KVI10127.1"/>
    </source>
</evidence>
<dbReference type="FunFam" id="3.80.10.10:FF:000111">
    <property type="entry name" value="LRR receptor-like serine/threonine-protein kinase ERECTA"/>
    <property type="match status" value="1"/>
</dbReference>
<evidence type="ECO:0000256" key="9">
    <source>
        <dbReference type="ARBA" id="ARBA00023180"/>
    </source>
</evidence>
<evidence type="ECO:0000256" key="5">
    <source>
        <dbReference type="ARBA" id="ARBA00022729"/>
    </source>
</evidence>
<dbReference type="Pfam" id="PF00560">
    <property type="entry name" value="LRR_1"/>
    <property type="match status" value="4"/>
</dbReference>
<keyword evidence="3" id="KW-0433">Leucine-rich repeat</keyword>
<dbReference type="InterPro" id="IPR046956">
    <property type="entry name" value="RLP23-like"/>
</dbReference>
<dbReference type="PANTHER" id="PTHR48063">
    <property type="entry name" value="LRR RECEPTOR-LIKE KINASE"/>
    <property type="match status" value="1"/>
</dbReference>
<dbReference type="Gramene" id="KVI10127">
    <property type="protein sequence ID" value="KVI10127"/>
    <property type="gene ID" value="Ccrd_011460"/>
</dbReference>
<evidence type="ECO:0000256" key="8">
    <source>
        <dbReference type="ARBA" id="ARBA00023136"/>
    </source>
</evidence>
<protein>
    <submittedName>
        <fullName evidence="11">Leucine-rich repeat-containing protein</fullName>
    </submittedName>
</protein>
<comment type="caution">
    <text evidence="11">The sequence shown here is derived from an EMBL/GenBank/DDBJ whole genome shotgun (WGS) entry which is preliminary data.</text>
</comment>
<evidence type="ECO:0000256" key="4">
    <source>
        <dbReference type="ARBA" id="ARBA00022692"/>
    </source>
</evidence>
<dbReference type="GO" id="GO:0016020">
    <property type="term" value="C:membrane"/>
    <property type="evidence" value="ECO:0007669"/>
    <property type="project" value="UniProtKB-SubCell"/>
</dbReference>
<dbReference type="Gene3D" id="3.80.10.10">
    <property type="entry name" value="Ribonuclease Inhibitor"/>
    <property type="match status" value="1"/>
</dbReference>
<dbReference type="Proteomes" id="UP000243975">
    <property type="component" value="Unassembled WGS sequence"/>
</dbReference>
<dbReference type="PRINTS" id="PR00019">
    <property type="entry name" value="LEURICHRPT"/>
</dbReference>
<comment type="similarity">
    <text evidence="2">Belongs to the RLP family.</text>
</comment>
<keyword evidence="12" id="KW-1185">Reference proteome</keyword>
<evidence type="ECO:0000256" key="7">
    <source>
        <dbReference type="ARBA" id="ARBA00022989"/>
    </source>
</evidence>
<accession>A0A118K662</accession>
<sequence>MRYVVNMDLSSNKLVGEIPEELTILSGLIGLNLSHNHLTGRIPDRIGDTNSLMSLDLSVNNLSGMIPRSISDLTFLSNLNLSYNNLSGRIPTGNQLQTLIDPSIYAGNDELCGSTIPKKCTRDEVSPNGSNAEKDEDDGDDLEHIWIYATVSGFTTGFMGILGILMYNKRCRLAFCRFVERRELPSRSRVAEKSGGLRYVLWSRHDGVAGEKGRETAGHRRKSSWGRRGISTGVCDVELSGNAESTVIRKSAGDIFE</sequence>
<dbReference type="SUPFAM" id="SSF52058">
    <property type="entry name" value="L domain-like"/>
    <property type="match status" value="1"/>
</dbReference>
<keyword evidence="8 10" id="KW-0472">Membrane</keyword>
<name>A0A118K662_CYNCS</name>
<evidence type="ECO:0000256" key="1">
    <source>
        <dbReference type="ARBA" id="ARBA00004479"/>
    </source>
</evidence>